<proteinExistence type="predicted"/>
<reference evidence="2 3" key="1">
    <citation type="submission" date="2014-06" db="EMBL/GenBank/DDBJ databases">
        <authorList>
            <consortium name="DOE Joint Genome Institute"/>
            <person name="Kuo A."/>
            <person name="Kohler A."/>
            <person name="Nagy L.G."/>
            <person name="Floudas D."/>
            <person name="Copeland A."/>
            <person name="Barry K.W."/>
            <person name="Cichocki N."/>
            <person name="Veneault-Fourrey C."/>
            <person name="LaButti K."/>
            <person name="Lindquist E.A."/>
            <person name="Lipzen A."/>
            <person name="Lundell T."/>
            <person name="Morin E."/>
            <person name="Murat C."/>
            <person name="Sun H."/>
            <person name="Tunlid A."/>
            <person name="Henrissat B."/>
            <person name="Grigoriev I.V."/>
            <person name="Hibbett D.S."/>
            <person name="Martin F."/>
            <person name="Nordberg H.P."/>
            <person name="Cantor M.N."/>
            <person name="Hua S.X."/>
        </authorList>
    </citation>
    <scope>NUCLEOTIDE SEQUENCE [LARGE SCALE GENOMIC DNA]</scope>
    <source>
        <strain evidence="2 3">ATCC 200175</strain>
    </source>
</reference>
<dbReference type="OrthoDB" id="2668279at2759"/>
<sequence>MTCPDYSPAKSFITGWLTIHRETYHEVMCLWKEESGLAKQEQRQVGWAKPKLGKLEPWASKQGSEKGSKGGKGGEPVGGGGKGNGEVTANKDE</sequence>
<name>A0A0C9TVQ6_PAXIN</name>
<feature type="compositionally biased region" description="Gly residues" evidence="1">
    <location>
        <begin position="70"/>
        <end position="84"/>
    </location>
</feature>
<organism evidence="2 3">
    <name type="scientific">Paxillus involutus ATCC 200175</name>
    <dbReference type="NCBI Taxonomy" id="664439"/>
    <lineage>
        <taxon>Eukaryota</taxon>
        <taxon>Fungi</taxon>
        <taxon>Dikarya</taxon>
        <taxon>Basidiomycota</taxon>
        <taxon>Agaricomycotina</taxon>
        <taxon>Agaricomycetes</taxon>
        <taxon>Agaricomycetidae</taxon>
        <taxon>Boletales</taxon>
        <taxon>Paxilineae</taxon>
        <taxon>Paxillaceae</taxon>
        <taxon>Paxillus</taxon>
    </lineage>
</organism>
<reference evidence="3" key="2">
    <citation type="submission" date="2015-01" db="EMBL/GenBank/DDBJ databases">
        <title>Evolutionary Origins and Diversification of the Mycorrhizal Mutualists.</title>
        <authorList>
            <consortium name="DOE Joint Genome Institute"/>
            <consortium name="Mycorrhizal Genomics Consortium"/>
            <person name="Kohler A."/>
            <person name="Kuo A."/>
            <person name="Nagy L.G."/>
            <person name="Floudas D."/>
            <person name="Copeland A."/>
            <person name="Barry K.W."/>
            <person name="Cichocki N."/>
            <person name="Veneault-Fourrey C."/>
            <person name="LaButti K."/>
            <person name="Lindquist E.A."/>
            <person name="Lipzen A."/>
            <person name="Lundell T."/>
            <person name="Morin E."/>
            <person name="Murat C."/>
            <person name="Riley R."/>
            <person name="Ohm R."/>
            <person name="Sun H."/>
            <person name="Tunlid A."/>
            <person name="Henrissat B."/>
            <person name="Grigoriev I.V."/>
            <person name="Hibbett D.S."/>
            <person name="Martin F."/>
        </authorList>
    </citation>
    <scope>NUCLEOTIDE SEQUENCE [LARGE SCALE GENOMIC DNA]</scope>
    <source>
        <strain evidence="3">ATCC 200175</strain>
    </source>
</reference>
<evidence type="ECO:0000313" key="2">
    <source>
        <dbReference type="EMBL" id="KIJ11406.1"/>
    </source>
</evidence>
<dbReference type="AlphaFoldDB" id="A0A0C9TVQ6"/>
<evidence type="ECO:0000313" key="3">
    <source>
        <dbReference type="Proteomes" id="UP000053647"/>
    </source>
</evidence>
<dbReference type="Proteomes" id="UP000053647">
    <property type="component" value="Unassembled WGS sequence"/>
</dbReference>
<evidence type="ECO:0000256" key="1">
    <source>
        <dbReference type="SAM" id="MobiDB-lite"/>
    </source>
</evidence>
<gene>
    <name evidence="2" type="ORF">PAXINDRAFT_84600</name>
</gene>
<keyword evidence="3" id="KW-1185">Reference proteome</keyword>
<protein>
    <submittedName>
        <fullName evidence="2">Uncharacterized protein</fullName>
    </submittedName>
</protein>
<feature type="region of interest" description="Disordered" evidence="1">
    <location>
        <begin position="42"/>
        <end position="93"/>
    </location>
</feature>
<dbReference type="HOGENOM" id="CLU_2400320_0_0_1"/>
<accession>A0A0C9TVQ6</accession>
<dbReference type="EMBL" id="KN819380">
    <property type="protein sequence ID" value="KIJ11406.1"/>
    <property type="molecule type" value="Genomic_DNA"/>
</dbReference>